<dbReference type="SUPFAM" id="SSF54675">
    <property type="entry name" value="Nicotinate/Quinolinate PRTase N-terminal domain-like"/>
    <property type="match status" value="1"/>
</dbReference>
<dbReference type="UniPathway" id="UPA00253">
    <property type="reaction ID" value="UER00331"/>
</dbReference>
<feature type="binding site" evidence="12">
    <location>
        <begin position="146"/>
        <end position="148"/>
    </location>
    <ligand>
        <name>substrate</name>
    </ligand>
</feature>
<dbReference type="InterPro" id="IPR036068">
    <property type="entry name" value="Nicotinate_pribotase-like_C"/>
</dbReference>
<evidence type="ECO:0000259" key="13">
    <source>
        <dbReference type="Pfam" id="PF01729"/>
    </source>
</evidence>
<evidence type="ECO:0000259" key="14">
    <source>
        <dbReference type="Pfam" id="PF02749"/>
    </source>
</evidence>
<feature type="binding site" evidence="12">
    <location>
        <position position="236"/>
    </location>
    <ligand>
        <name>substrate</name>
    </ligand>
</feature>
<feature type="binding site" evidence="12">
    <location>
        <position position="170"/>
    </location>
    <ligand>
        <name>substrate</name>
    </ligand>
</feature>
<accession>A0A5C5BA46</accession>
<feature type="binding site" evidence="12">
    <location>
        <position position="107"/>
    </location>
    <ligand>
        <name>substrate</name>
    </ligand>
</feature>
<evidence type="ECO:0000256" key="10">
    <source>
        <dbReference type="ARBA" id="ARBA00047445"/>
    </source>
</evidence>
<dbReference type="GO" id="GO:0005737">
    <property type="term" value="C:cytoplasm"/>
    <property type="evidence" value="ECO:0007669"/>
    <property type="project" value="TreeGrafter"/>
</dbReference>
<dbReference type="InterPro" id="IPR002638">
    <property type="entry name" value="Quinolinate_PRibosylTrfase_C"/>
</dbReference>
<evidence type="ECO:0000256" key="7">
    <source>
        <dbReference type="ARBA" id="ARBA00022676"/>
    </source>
</evidence>
<dbReference type="InterPro" id="IPR004393">
    <property type="entry name" value="NadC"/>
</dbReference>
<evidence type="ECO:0000313" key="15">
    <source>
        <dbReference type="EMBL" id="TNU73571.1"/>
    </source>
</evidence>
<dbReference type="AlphaFoldDB" id="A0A5C5BA46"/>
<evidence type="ECO:0000256" key="4">
    <source>
        <dbReference type="ARBA" id="ARBA00011944"/>
    </source>
</evidence>
<evidence type="ECO:0000256" key="3">
    <source>
        <dbReference type="ARBA" id="ARBA00009400"/>
    </source>
</evidence>
<comment type="caution">
    <text evidence="15">The sequence shown here is derived from an EMBL/GenBank/DDBJ whole genome shotgun (WGS) entry which is preliminary data.</text>
</comment>
<dbReference type="Gene3D" id="3.20.20.70">
    <property type="entry name" value="Aldolase class I"/>
    <property type="match status" value="1"/>
</dbReference>
<evidence type="ECO:0000313" key="16">
    <source>
        <dbReference type="Proteomes" id="UP000313849"/>
    </source>
</evidence>
<organism evidence="15 16">
    <name type="scientific">Miniimonas arenae</name>
    <dbReference type="NCBI Taxonomy" id="676201"/>
    <lineage>
        <taxon>Bacteria</taxon>
        <taxon>Bacillati</taxon>
        <taxon>Actinomycetota</taxon>
        <taxon>Actinomycetes</taxon>
        <taxon>Micrococcales</taxon>
        <taxon>Beutenbergiaceae</taxon>
        <taxon>Miniimonas</taxon>
    </lineage>
</organism>
<evidence type="ECO:0000256" key="5">
    <source>
        <dbReference type="ARBA" id="ARBA00020990"/>
    </source>
</evidence>
<evidence type="ECO:0000256" key="2">
    <source>
        <dbReference type="ARBA" id="ARBA00004893"/>
    </source>
</evidence>
<dbReference type="Gene3D" id="3.90.1170.20">
    <property type="entry name" value="Quinolinate phosphoribosyl transferase, N-terminal domain"/>
    <property type="match status" value="1"/>
</dbReference>
<dbReference type="GO" id="GO:0009435">
    <property type="term" value="P:NAD+ biosynthetic process"/>
    <property type="evidence" value="ECO:0007669"/>
    <property type="project" value="UniProtKB-UniPathway"/>
</dbReference>
<comment type="function">
    <text evidence="1">Involved in the catabolism of quinolinic acid (QA).</text>
</comment>
<gene>
    <name evidence="15" type="primary">nadC</name>
    <name evidence="15" type="ORF">FH969_10635</name>
</gene>
<dbReference type="InterPro" id="IPR027277">
    <property type="entry name" value="NadC/ModD"/>
</dbReference>
<dbReference type="NCBIfam" id="TIGR00078">
    <property type="entry name" value="nadC"/>
    <property type="match status" value="1"/>
</dbReference>
<keyword evidence="6" id="KW-0662">Pyridine nucleotide biosynthesis</keyword>
<dbReference type="FunFam" id="3.20.20.70:FF:000030">
    <property type="entry name" value="Nicotinate-nucleotide pyrophosphorylase, carboxylating"/>
    <property type="match status" value="1"/>
</dbReference>
<dbReference type="Pfam" id="PF02749">
    <property type="entry name" value="QRPTase_N"/>
    <property type="match status" value="1"/>
</dbReference>
<feature type="binding site" evidence="12">
    <location>
        <begin position="280"/>
        <end position="282"/>
    </location>
    <ligand>
        <name>substrate</name>
    </ligand>
</feature>
<keyword evidence="16" id="KW-1185">Reference proteome</keyword>
<dbReference type="InterPro" id="IPR013785">
    <property type="entry name" value="Aldolase_TIM"/>
</dbReference>
<name>A0A5C5BA46_9MICO</name>
<dbReference type="PANTHER" id="PTHR32179:SF3">
    <property type="entry name" value="NICOTINATE-NUCLEOTIDE PYROPHOSPHORYLASE [CARBOXYLATING]"/>
    <property type="match status" value="1"/>
</dbReference>
<protein>
    <recommendedName>
        <fullName evidence="5">Nicotinate-nucleotide pyrophosphorylase [carboxylating]</fullName>
        <ecNumber evidence="4">2.4.2.19</ecNumber>
    </recommendedName>
    <alternativeName>
        <fullName evidence="9">Quinolinate phosphoribosyltransferase [decarboxylating]</fullName>
    </alternativeName>
</protein>
<keyword evidence="7 11" id="KW-0328">Glycosyltransferase</keyword>
<evidence type="ECO:0000256" key="6">
    <source>
        <dbReference type="ARBA" id="ARBA00022642"/>
    </source>
</evidence>
<evidence type="ECO:0000256" key="8">
    <source>
        <dbReference type="ARBA" id="ARBA00022679"/>
    </source>
</evidence>
<dbReference type="Pfam" id="PF01729">
    <property type="entry name" value="QRPTase_C"/>
    <property type="match status" value="1"/>
</dbReference>
<comment type="catalytic activity">
    <reaction evidence="10">
        <text>nicotinate beta-D-ribonucleotide + CO2 + diphosphate = quinolinate + 5-phospho-alpha-D-ribose 1-diphosphate + 2 H(+)</text>
        <dbReference type="Rhea" id="RHEA:12733"/>
        <dbReference type="ChEBI" id="CHEBI:15378"/>
        <dbReference type="ChEBI" id="CHEBI:16526"/>
        <dbReference type="ChEBI" id="CHEBI:29959"/>
        <dbReference type="ChEBI" id="CHEBI:33019"/>
        <dbReference type="ChEBI" id="CHEBI:57502"/>
        <dbReference type="ChEBI" id="CHEBI:58017"/>
        <dbReference type="EC" id="2.4.2.19"/>
    </reaction>
</comment>
<reference evidence="15 16" key="1">
    <citation type="submission" date="2019-06" db="EMBL/GenBank/DDBJ databases">
        <title>Draft genome sequence of Miniimonas arenae KCTC 19750T isolated from sea sand.</title>
        <authorList>
            <person name="Park S.-J."/>
        </authorList>
    </citation>
    <scope>NUCLEOTIDE SEQUENCE [LARGE SCALE GENOMIC DNA]</scope>
    <source>
        <strain evidence="15 16">KCTC 19750</strain>
    </source>
</reference>
<evidence type="ECO:0000256" key="9">
    <source>
        <dbReference type="ARBA" id="ARBA00033102"/>
    </source>
</evidence>
<dbReference type="EC" id="2.4.2.19" evidence="4"/>
<dbReference type="RefSeq" id="WP_139987220.1">
    <property type="nucleotide sequence ID" value="NZ_VENP01000040.1"/>
</dbReference>
<dbReference type="OrthoDB" id="9782546at2"/>
<dbReference type="EMBL" id="VENP01000040">
    <property type="protein sequence ID" value="TNU73571.1"/>
    <property type="molecule type" value="Genomic_DNA"/>
</dbReference>
<dbReference type="SUPFAM" id="SSF51690">
    <property type="entry name" value="Nicotinate/Quinolinate PRTase C-terminal domain-like"/>
    <property type="match status" value="1"/>
</dbReference>
<feature type="domain" description="Quinolinate phosphoribosyl transferase C-terminal" evidence="13">
    <location>
        <begin position="119"/>
        <end position="295"/>
    </location>
</feature>
<dbReference type="Proteomes" id="UP000313849">
    <property type="component" value="Unassembled WGS sequence"/>
</dbReference>
<dbReference type="GO" id="GO:0004514">
    <property type="term" value="F:nicotinate-nucleotide diphosphorylase (carboxylating) activity"/>
    <property type="evidence" value="ECO:0007669"/>
    <property type="project" value="UniProtKB-EC"/>
</dbReference>
<dbReference type="GO" id="GO:0034213">
    <property type="term" value="P:quinolinate catabolic process"/>
    <property type="evidence" value="ECO:0007669"/>
    <property type="project" value="TreeGrafter"/>
</dbReference>
<dbReference type="CDD" id="cd01572">
    <property type="entry name" value="QPRTase"/>
    <property type="match status" value="1"/>
</dbReference>
<evidence type="ECO:0000256" key="1">
    <source>
        <dbReference type="ARBA" id="ARBA00003237"/>
    </source>
</evidence>
<feature type="domain" description="Quinolinate phosphoribosyl transferase N-terminal" evidence="14">
    <location>
        <begin position="26"/>
        <end position="116"/>
    </location>
</feature>
<dbReference type="PANTHER" id="PTHR32179">
    <property type="entry name" value="NICOTINATE-NUCLEOTIDE PYROPHOSPHORYLASE [CARBOXYLATING]"/>
    <property type="match status" value="1"/>
</dbReference>
<dbReference type="PIRSF" id="PIRSF006250">
    <property type="entry name" value="NadC_ModD"/>
    <property type="match status" value="1"/>
</dbReference>
<proteinExistence type="inferred from homology"/>
<evidence type="ECO:0000256" key="12">
    <source>
        <dbReference type="PIRSR" id="PIRSR006250-1"/>
    </source>
</evidence>
<comment type="similarity">
    <text evidence="3 11">Belongs to the NadC/ModD family.</text>
</comment>
<keyword evidence="8 11" id="KW-0808">Transferase</keyword>
<feature type="binding site" evidence="12">
    <location>
        <begin position="259"/>
        <end position="261"/>
    </location>
    <ligand>
        <name>substrate</name>
    </ligand>
</feature>
<dbReference type="InterPro" id="IPR022412">
    <property type="entry name" value="Quinolinate_PRibosylTrfase_N"/>
</dbReference>
<evidence type="ECO:0000256" key="11">
    <source>
        <dbReference type="PIRNR" id="PIRNR006250"/>
    </source>
</evidence>
<comment type="pathway">
    <text evidence="2">Cofactor biosynthesis; NAD(+) biosynthesis; nicotinate D-ribonucleotide from quinolinate: step 1/1.</text>
</comment>
<feature type="binding site" evidence="12">
    <location>
        <position position="214"/>
    </location>
    <ligand>
        <name>substrate</name>
    </ligand>
</feature>
<sequence length="309" mass="31419">MTAAYTPQVLRAVVDRALAEDAPFGDLTSDAFVPATARARAVVRTREACVVACGDVVAAVMTACSDPASPAGAVRVTDVVPDGERLAPGDVLAVVEGPARAVLRGERVALNLLARAVAVATRTAAYVAAVGDAVSASGRPVRVVDTRKTTPGLRALEKHAVTCGGGFNHRYSLSDAVMVKDNHLAALLGADGEVTSALRAAAARLPHTTHLEVEVDRLDQIEPVLASGVVGTLMLDNFSLEDLRAGVTLVAGRALVEASGGVTLETIGAIARTGVDLVSVGALTHGAGSVDLGLDMELATSTAAADPRP</sequence>
<feature type="binding site" evidence="12">
    <location>
        <position position="180"/>
    </location>
    <ligand>
        <name>substrate</name>
    </ligand>
</feature>
<dbReference type="InterPro" id="IPR037128">
    <property type="entry name" value="Quinolinate_PRibosylTase_N_sf"/>
</dbReference>